<evidence type="ECO:0000313" key="2">
    <source>
        <dbReference type="EMBL" id="MBM6929009.1"/>
    </source>
</evidence>
<protein>
    <submittedName>
        <fullName evidence="2">Conjugal transfer protein TraH</fullName>
    </submittedName>
</protein>
<comment type="caution">
    <text evidence="2">The sequence shown here is derived from an EMBL/GenBank/DDBJ whole genome shotgun (WGS) entry which is preliminary data.</text>
</comment>
<evidence type="ECO:0000256" key="1">
    <source>
        <dbReference type="SAM" id="SignalP"/>
    </source>
</evidence>
<dbReference type="EMBL" id="JACJKX010000012">
    <property type="protein sequence ID" value="MBM6929009.1"/>
    <property type="molecule type" value="Genomic_DNA"/>
</dbReference>
<accession>A0ABS2GUE8</accession>
<sequence length="475" mass="51761">MRPLSFRLTIAAALLSLSLTVKAGFLEDFYDSSSGVAQGNVTAAGIYESAHLNIAAGGGFVYRAPRTDFTPFQFTPPKLSAGCGGIDLFMGAFSIPSKEEFLNYLRAIGSSLPGLAFQLALQTLSPDLSEQVTSFRDLIREYSSKFQDSCTAAQTLLDMTGAQGYMQKLRYSASNHLRDSGTASDAYEADAMTRTDGATIFKNTPTRTDSGGNTIEAGEINLTWALLGGGTLTSKYPKELKELMMTLVGTTIYTQAGDDSSAVARSRYIMGEDIASLLFGSAESVSLSNATRLMCPTKDTKCLYPERVALDDINLTHRLWEAATNYRQSLLSRDPSRVTEEDVLLLGSTSSIPLIRLINTLSIHRYAGFSEDILRVYVEAASYEAIVRALDQLTIDIEKVITGASGAQANAINAEHVKRISARIASVRLDLASRSDRIYQQMSRARSFMEQIEHIERSLMGNAAQNLASRWGARE</sequence>
<dbReference type="InterPro" id="IPR010927">
    <property type="entry name" value="T4SS_TraH"/>
</dbReference>
<dbReference type="Proteomes" id="UP000777002">
    <property type="component" value="Unassembled WGS sequence"/>
</dbReference>
<organism evidence="2 3">
    <name type="scientific">Parasutterella secunda</name>
    <dbReference type="NCBI Taxonomy" id="626947"/>
    <lineage>
        <taxon>Bacteria</taxon>
        <taxon>Pseudomonadati</taxon>
        <taxon>Pseudomonadota</taxon>
        <taxon>Betaproteobacteria</taxon>
        <taxon>Burkholderiales</taxon>
        <taxon>Sutterellaceae</taxon>
        <taxon>Parasutterella</taxon>
    </lineage>
</organism>
<keyword evidence="3" id="KW-1185">Reference proteome</keyword>
<evidence type="ECO:0000313" key="3">
    <source>
        <dbReference type="Proteomes" id="UP000777002"/>
    </source>
</evidence>
<proteinExistence type="predicted"/>
<feature type="chain" id="PRO_5047015164" evidence="1">
    <location>
        <begin position="24"/>
        <end position="475"/>
    </location>
</feature>
<name>A0ABS2GUE8_9BURK</name>
<dbReference type="Pfam" id="PF06122">
    <property type="entry name" value="TraH"/>
    <property type="match status" value="1"/>
</dbReference>
<keyword evidence="1" id="KW-0732">Signal</keyword>
<feature type="signal peptide" evidence="1">
    <location>
        <begin position="1"/>
        <end position="23"/>
    </location>
</feature>
<dbReference type="RefSeq" id="WP_205050598.1">
    <property type="nucleotide sequence ID" value="NZ_JACJKX010000012.1"/>
</dbReference>
<reference evidence="2 3" key="1">
    <citation type="journal article" date="2021" name="Sci. Rep.">
        <title>The distribution of antibiotic resistance genes in chicken gut microbiota commensals.</title>
        <authorList>
            <person name="Juricova H."/>
            <person name="Matiasovicova J."/>
            <person name="Kubasova T."/>
            <person name="Cejkova D."/>
            <person name="Rychlik I."/>
        </authorList>
    </citation>
    <scope>NUCLEOTIDE SEQUENCE [LARGE SCALE GENOMIC DNA]</scope>
    <source>
        <strain evidence="2 3">An562</strain>
    </source>
</reference>
<gene>
    <name evidence="2" type="ORF">H5985_06990</name>
</gene>